<keyword evidence="3" id="KW-0479">Metal-binding</keyword>
<keyword evidence="4" id="KW-0677">Repeat</keyword>
<dbReference type="OrthoDB" id="1431934at2759"/>
<evidence type="ECO:0000259" key="8">
    <source>
        <dbReference type="PROSITE" id="PS51873"/>
    </source>
</evidence>
<evidence type="ECO:0000313" key="10">
    <source>
        <dbReference type="Proteomes" id="UP000269721"/>
    </source>
</evidence>
<dbReference type="EMBL" id="ML001716">
    <property type="protein sequence ID" value="RKO83066.1"/>
    <property type="molecule type" value="Genomic_DNA"/>
</dbReference>
<dbReference type="Proteomes" id="UP000269721">
    <property type="component" value="Unassembled WGS sequence"/>
</dbReference>
<dbReference type="AlphaFoldDB" id="A0A4P9VZ35"/>
<dbReference type="Pfam" id="PF01485">
    <property type="entry name" value="IBR"/>
    <property type="match status" value="1"/>
</dbReference>
<keyword evidence="7" id="KW-0862">Zinc</keyword>
<reference evidence="10" key="1">
    <citation type="journal article" date="2018" name="Nat. Microbiol.">
        <title>Leveraging single-cell genomics to expand the fungal tree of life.</title>
        <authorList>
            <person name="Ahrendt S.R."/>
            <person name="Quandt C.A."/>
            <person name="Ciobanu D."/>
            <person name="Clum A."/>
            <person name="Salamov A."/>
            <person name="Andreopoulos B."/>
            <person name="Cheng J.F."/>
            <person name="Woyke T."/>
            <person name="Pelin A."/>
            <person name="Henrissat B."/>
            <person name="Reynolds N.K."/>
            <person name="Benny G.L."/>
            <person name="Smith M.E."/>
            <person name="James T.Y."/>
            <person name="Grigoriev I.V."/>
        </authorList>
    </citation>
    <scope>NUCLEOTIDE SEQUENCE [LARGE SCALE GENOMIC DNA]</scope>
</reference>
<dbReference type="InterPro" id="IPR051628">
    <property type="entry name" value="LUBAC_E3_Ligases"/>
</dbReference>
<dbReference type="Pfam" id="PF26200">
    <property type="entry name" value="Rcat_RNF216"/>
    <property type="match status" value="1"/>
</dbReference>
<dbReference type="PANTHER" id="PTHR22770">
    <property type="entry name" value="UBIQUITIN CONJUGATING ENZYME 7 INTERACTING PROTEIN-RELATED"/>
    <property type="match status" value="1"/>
</dbReference>
<protein>
    <recommendedName>
        <fullName evidence="8">RING-type domain-containing protein</fullName>
    </recommendedName>
</protein>
<proteinExistence type="predicted"/>
<evidence type="ECO:0000256" key="5">
    <source>
        <dbReference type="ARBA" id="ARBA00022771"/>
    </source>
</evidence>
<evidence type="ECO:0000256" key="1">
    <source>
        <dbReference type="ARBA" id="ARBA00004906"/>
    </source>
</evidence>
<organism evidence="9 10">
    <name type="scientific">Blyttiomyces helicus</name>
    <dbReference type="NCBI Taxonomy" id="388810"/>
    <lineage>
        <taxon>Eukaryota</taxon>
        <taxon>Fungi</taxon>
        <taxon>Fungi incertae sedis</taxon>
        <taxon>Chytridiomycota</taxon>
        <taxon>Chytridiomycota incertae sedis</taxon>
        <taxon>Chytridiomycetes</taxon>
        <taxon>Chytridiomycetes incertae sedis</taxon>
        <taxon>Blyttiomyces</taxon>
    </lineage>
</organism>
<dbReference type="Gene3D" id="1.20.120.1750">
    <property type="match status" value="1"/>
</dbReference>
<dbReference type="InterPro" id="IPR044066">
    <property type="entry name" value="TRIAD_supradom"/>
</dbReference>
<dbReference type="GO" id="GO:0008270">
    <property type="term" value="F:zinc ion binding"/>
    <property type="evidence" value="ECO:0007669"/>
    <property type="project" value="UniProtKB-KW"/>
</dbReference>
<keyword evidence="5" id="KW-0863">Zinc-finger</keyword>
<accession>A0A4P9VZ35</accession>
<gene>
    <name evidence="9" type="ORF">BDK51DRAFT_42839</name>
</gene>
<feature type="domain" description="RING-type" evidence="8">
    <location>
        <begin position="1"/>
        <end position="202"/>
    </location>
</feature>
<dbReference type="PROSITE" id="PS51873">
    <property type="entry name" value="TRIAD"/>
    <property type="match status" value="1"/>
</dbReference>
<keyword evidence="2" id="KW-0808">Transferase</keyword>
<evidence type="ECO:0000256" key="2">
    <source>
        <dbReference type="ARBA" id="ARBA00022679"/>
    </source>
</evidence>
<keyword evidence="6" id="KW-0833">Ubl conjugation pathway</keyword>
<evidence type="ECO:0000256" key="4">
    <source>
        <dbReference type="ARBA" id="ARBA00022737"/>
    </source>
</evidence>
<dbReference type="SUPFAM" id="SSF57850">
    <property type="entry name" value="RING/U-box"/>
    <property type="match status" value="1"/>
</dbReference>
<evidence type="ECO:0000313" key="9">
    <source>
        <dbReference type="EMBL" id="RKO83066.1"/>
    </source>
</evidence>
<evidence type="ECO:0000256" key="6">
    <source>
        <dbReference type="ARBA" id="ARBA00022786"/>
    </source>
</evidence>
<sequence length="246" mass="27516">MACCPVSHLVCLECFDWGLAVAVGERRALRCFVSAKCSMEYYAAALQRSSDETLRVAYDKMMAEIVLRQVDGVEECGKCGEYFMLVDGDGYRRDGSWGRLMSCDNCHEYSCLMCKGDFHKGLCPIPHLSPARMAAEKATEGVILRCSCGIAILRGDGCNHVTCLTEGCGLHWCWICKEELDPRDAYSHFKEENDEDGCALYGERPSSVATCRGSFRKTRNPCTFRPMAGKEYCGYHRVQGTEVIRN</sequence>
<name>A0A4P9VZ35_9FUNG</name>
<evidence type="ECO:0000256" key="7">
    <source>
        <dbReference type="ARBA" id="ARBA00022833"/>
    </source>
</evidence>
<comment type="pathway">
    <text evidence="1">Protein modification; protein ubiquitination.</text>
</comment>
<dbReference type="InterPro" id="IPR002867">
    <property type="entry name" value="IBR_dom"/>
</dbReference>
<dbReference type="GO" id="GO:0061630">
    <property type="term" value="F:ubiquitin protein ligase activity"/>
    <property type="evidence" value="ECO:0007669"/>
    <property type="project" value="UniProtKB-EC"/>
</dbReference>
<keyword evidence="10" id="KW-1185">Reference proteome</keyword>
<evidence type="ECO:0000256" key="3">
    <source>
        <dbReference type="ARBA" id="ARBA00022723"/>
    </source>
</evidence>